<keyword evidence="1" id="KW-0812">Transmembrane</keyword>
<dbReference type="AlphaFoldDB" id="A0A1J1HM37"/>
<evidence type="ECO:0000313" key="2">
    <source>
        <dbReference type="EMBL" id="CRK87289.1"/>
    </source>
</evidence>
<proteinExistence type="predicted"/>
<reference evidence="2 3" key="1">
    <citation type="submission" date="2015-04" db="EMBL/GenBank/DDBJ databases">
        <authorList>
            <person name="Syromyatnikov M.Y."/>
            <person name="Popov V.N."/>
        </authorList>
    </citation>
    <scope>NUCLEOTIDE SEQUENCE [LARGE SCALE GENOMIC DNA]</scope>
</reference>
<dbReference type="EMBL" id="CVRI01000004">
    <property type="protein sequence ID" value="CRK87289.1"/>
    <property type="molecule type" value="Genomic_DNA"/>
</dbReference>
<feature type="transmembrane region" description="Helical" evidence="1">
    <location>
        <begin position="36"/>
        <end position="58"/>
    </location>
</feature>
<evidence type="ECO:0000313" key="3">
    <source>
        <dbReference type="Proteomes" id="UP000183832"/>
    </source>
</evidence>
<gene>
    <name evidence="2" type="ORF">CLUMA_CG001091</name>
</gene>
<keyword evidence="1" id="KW-0472">Membrane</keyword>
<evidence type="ECO:0000256" key="1">
    <source>
        <dbReference type="SAM" id="Phobius"/>
    </source>
</evidence>
<keyword evidence="1" id="KW-1133">Transmembrane helix</keyword>
<dbReference type="Proteomes" id="UP000183832">
    <property type="component" value="Unassembled WGS sequence"/>
</dbReference>
<keyword evidence="3" id="KW-1185">Reference proteome</keyword>
<sequence length="122" mass="14200">MTLQHQFMKERISWIFSVFQKREQSSTDEKYASENVMASITVFNVIGIIESKLIFILFRCQFQRRGDSSMATSDLRIVLGFELDFKVENKTFLSLSISDPHNSKDTNCFSQELSSSGRRLYH</sequence>
<protein>
    <submittedName>
        <fullName evidence="2">CLUMA_CG001091, isoform A</fullName>
    </submittedName>
</protein>
<accession>A0A1J1HM37</accession>
<organism evidence="2 3">
    <name type="scientific">Clunio marinus</name>
    <dbReference type="NCBI Taxonomy" id="568069"/>
    <lineage>
        <taxon>Eukaryota</taxon>
        <taxon>Metazoa</taxon>
        <taxon>Ecdysozoa</taxon>
        <taxon>Arthropoda</taxon>
        <taxon>Hexapoda</taxon>
        <taxon>Insecta</taxon>
        <taxon>Pterygota</taxon>
        <taxon>Neoptera</taxon>
        <taxon>Endopterygota</taxon>
        <taxon>Diptera</taxon>
        <taxon>Nematocera</taxon>
        <taxon>Chironomoidea</taxon>
        <taxon>Chironomidae</taxon>
        <taxon>Clunio</taxon>
    </lineage>
</organism>
<name>A0A1J1HM37_9DIPT</name>